<dbReference type="PANTHER" id="PTHR30093:SF2">
    <property type="entry name" value="TYPE II SECRETION SYSTEM PROTEIN H"/>
    <property type="match status" value="1"/>
</dbReference>
<name>A0A368KW94_9BACT</name>
<dbReference type="Pfam" id="PF07963">
    <property type="entry name" value="N_methyl"/>
    <property type="match status" value="1"/>
</dbReference>
<protein>
    <submittedName>
        <fullName evidence="3">DUF1559 domain-containing protein</fullName>
    </submittedName>
</protein>
<dbReference type="InterPro" id="IPR045584">
    <property type="entry name" value="Pilin-like"/>
</dbReference>
<gene>
    <name evidence="3" type="ORF">DTL42_01750</name>
</gene>
<dbReference type="NCBIfam" id="TIGR02532">
    <property type="entry name" value="IV_pilin_GFxxxE"/>
    <property type="match status" value="1"/>
</dbReference>
<dbReference type="SUPFAM" id="SSF54523">
    <property type="entry name" value="Pili subunits"/>
    <property type="match status" value="1"/>
</dbReference>
<dbReference type="InterPro" id="IPR011453">
    <property type="entry name" value="DUF1559"/>
</dbReference>
<dbReference type="EMBL" id="QPEX01000010">
    <property type="protein sequence ID" value="RCS53917.1"/>
    <property type="molecule type" value="Genomic_DNA"/>
</dbReference>
<dbReference type="Pfam" id="PF07596">
    <property type="entry name" value="SBP_bac_10"/>
    <property type="match status" value="1"/>
</dbReference>
<dbReference type="PROSITE" id="PS00409">
    <property type="entry name" value="PROKAR_NTER_METHYL"/>
    <property type="match status" value="1"/>
</dbReference>
<evidence type="ECO:0000256" key="1">
    <source>
        <dbReference type="SAM" id="Phobius"/>
    </source>
</evidence>
<keyword evidence="1" id="KW-0812">Transmembrane</keyword>
<dbReference type="InterPro" id="IPR012902">
    <property type="entry name" value="N_methyl_site"/>
</dbReference>
<reference evidence="3 4" key="1">
    <citation type="submission" date="2018-07" db="EMBL/GenBank/DDBJ databases">
        <title>Comparative genomes isolates from brazilian mangrove.</title>
        <authorList>
            <person name="De Araujo J.E."/>
            <person name="Taketani R.G."/>
            <person name="Silva M.C.P."/>
            <person name="Lourenco M.V."/>
            <person name="Oliveira V.M."/>
            <person name="Andreote F.D."/>
        </authorList>
    </citation>
    <scope>NUCLEOTIDE SEQUENCE [LARGE SCALE GENOMIC DNA]</scope>
    <source>
        <strain evidence="3 4">HEX PRIS-MGV</strain>
    </source>
</reference>
<accession>A0A368KW94</accession>
<dbReference type="OrthoDB" id="264135at2"/>
<evidence type="ECO:0000313" key="4">
    <source>
        <dbReference type="Proteomes" id="UP000253562"/>
    </source>
</evidence>
<comment type="caution">
    <text evidence="3">The sequence shown here is derived from an EMBL/GenBank/DDBJ whole genome shotgun (WGS) entry which is preliminary data.</text>
</comment>
<keyword evidence="1" id="KW-1133">Transmembrane helix</keyword>
<evidence type="ECO:0000313" key="3">
    <source>
        <dbReference type="EMBL" id="RCS53917.1"/>
    </source>
</evidence>
<evidence type="ECO:0000259" key="2">
    <source>
        <dbReference type="Pfam" id="PF07596"/>
    </source>
</evidence>
<dbReference type="NCBIfam" id="TIGR04294">
    <property type="entry name" value="pre_pil_HX9DG"/>
    <property type="match status" value="1"/>
</dbReference>
<dbReference type="Proteomes" id="UP000253562">
    <property type="component" value="Unassembled WGS sequence"/>
</dbReference>
<dbReference type="InterPro" id="IPR027558">
    <property type="entry name" value="Pre_pil_HX9DG_C"/>
</dbReference>
<dbReference type="RefSeq" id="WP_114366981.1">
    <property type="nucleotide sequence ID" value="NZ_QPEX01000010.1"/>
</dbReference>
<proteinExistence type="predicted"/>
<organism evidence="3 4">
    <name type="scientific">Bremerella cremea</name>
    <dbReference type="NCBI Taxonomy" id="1031537"/>
    <lineage>
        <taxon>Bacteria</taxon>
        <taxon>Pseudomonadati</taxon>
        <taxon>Planctomycetota</taxon>
        <taxon>Planctomycetia</taxon>
        <taxon>Pirellulales</taxon>
        <taxon>Pirellulaceae</taxon>
        <taxon>Bremerella</taxon>
    </lineage>
</organism>
<dbReference type="Gene3D" id="3.30.700.10">
    <property type="entry name" value="Glycoprotein, Type 4 Pilin"/>
    <property type="match status" value="1"/>
</dbReference>
<keyword evidence="1" id="KW-0472">Membrane</keyword>
<feature type="transmembrane region" description="Helical" evidence="1">
    <location>
        <begin position="12"/>
        <end position="33"/>
    </location>
</feature>
<dbReference type="AlphaFoldDB" id="A0A368KW94"/>
<feature type="domain" description="DUF1559" evidence="2">
    <location>
        <begin position="34"/>
        <end position="310"/>
    </location>
</feature>
<dbReference type="PANTHER" id="PTHR30093">
    <property type="entry name" value="GENERAL SECRETION PATHWAY PROTEIN G"/>
    <property type="match status" value="1"/>
</dbReference>
<sequence length="328" mass="35365">MKRSHNRTGFTLVELLVVIAIIGVLISLLLPAVQQAREAARRMQCSNNLKQIGLALHNYESTHLKFPPGECSANGASTHAFILPFLEQGNVHELFDFRYSINGSSANAKVIVQQITAFQCPSDIQPAGNSIGGSSTIYGGTSYVQNLGAKGTLVTGEKNSALIGPFYRNSATRFADMTDGTTNTALFAEIKKGPSGSSSLMVVPAGDPRDFRVATHVSSGFFNADAETPPSDCETRSNSAWTYRGLQYYRASLVTTFYTHTLTPNARRRDCLDGSYGSRGHLAARSYHPGGAQVCFGDGSVSFMQDTINQVAWRAMGTMQGGEVVNRD</sequence>